<evidence type="ECO:0000313" key="2">
    <source>
        <dbReference type="EMBL" id="MBU9723982.1"/>
    </source>
</evidence>
<comment type="caution">
    <text evidence="2">The sequence shown here is derived from an EMBL/GenBank/DDBJ whole genome shotgun (WGS) entry which is preliminary data.</text>
</comment>
<organism evidence="2 3">
    <name type="scientific">Evansella alkalicola</name>
    <dbReference type="NCBI Taxonomy" id="745819"/>
    <lineage>
        <taxon>Bacteria</taxon>
        <taxon>Bacillati</taxon>
        <taxon>Bacillota</taxon>
        <taxon>Bacilli</taxon>
        <taxon>Bacillales</taxon>
        <taxon>Bacillaceae</taxon>
        <taxon>Evansella</taxon>
    </lineage>
</organism>
<evidence type="ECO:0000256" key="1">
    <source>
        <dbReference type="SAM" id="Phobius"/>
    </source>
</evidence>
<proteinExistence type="predicted"/>
<dbReference type="RefSeq" id="WP_088075057.1">
    <property type="nucleotide sequence ID" value="NZ_JAHQCR010000088.1"/>
</dbReference>
<dbReference type="EMBL" id="JAHQCR010000088">
    <property type="protein sequence ID" value="MBU9723982.1"/>
    <property type="molecule type" value="Genomic_DNA"/>
</dbReference>
<accession>A0ABS6K0L7</accession>
<feature type="transmembrane region" description="Helical" evidence="1">
    <location>
        <begin position="43"/>
        <end position="60"/>
    </location>
</feature>
<keyword evidence="1" id="KW-1133">Transmembrane helix</keyword>
<protein>
    <submittedName>
        <fullName evidence="2">Uncharacterized protein</fullName>
    </submittedName>
</protein>
<feature type="transmembrane region" description="Helical" evidence="1">
    <location>
        <begin position="80"/>
        <end position="108"/>
    </location>
</feature>
<dbReference type="Proteomes" id="UP000790580">
    <property type="component" value="Unassembled WGS sequence"/>
</dbReference>
<reference evidence="2 3" key="1">
    <citation type="submission" date="2021-06" db="EMBL/GenBank/DDBJ databases">
        <title>Bacillus sp. RD4P76, an endophyte from a halophyte.</title>
        <authorList>
            <person name="Sun J.-Q."/>
        </authorList>
    </citation>
    <scope>NUCLEOTIDE SEQUENCE [LARGE SCALE GENOMIC DNA]</scope>
    <source>
        <strain evidence="2 3">JCM 17098</strain>
    </source>
</reference>
<keyword evidence="1" id="KW-0812">Transmembrane</keyword>
<evidence type="ECO:0000313" key="3">
    <source>
        <dbReference type="Proteomes" id="UP000790580"/>
    </source>
</evidence>
<name>A0ABS6K0L7_9BACI</name>
<keyword evidence="1" id="KW-0472">Membrane</keyword>
<gene>
    <name evidence="2" type="ORF">KS407_21395</name>
</gene>
<keyword evidence="3" id="KW-1185">Reference proteome</keyword>
<sequence length="128" mass="15127">MRRITILVLLSIIGLHIFSTKFNEIFFPFSSLYMMESLVFEPFSWFFALIGFMISFLSFAKMIFKLQFPLLKRTDRIEKIVYLIVIVISILLYRVPALVVLLVSIIYASMDMNDHSKKIKRYLSKEKV</sequence>